<evidence type="ECO:0000256" key="3">
    <source>
        <dbReference type="ARBA" id="ARBA00010998"/>
    </source>
</evidence>
<evidence type="ECO:0000256" key="6">
    <source>
        <dbReference type="ARBA" id="ARBA00022989"/>
    </source>
</evidence>
<feature type="region of interest" description="Disordered" evidence="11">
    <location>
        <begin position="269"/>
        <end position="336"/>
    </location>
</feature>
<dbReference type="AlphaFoldDB" id="A0A9P7RRY1"/>
<dbReference type="PANTHER" id="PTHR20996:SF1">
    <property type="entry name" value="NUCLEAR ENVELOPE PHOSPHATASE-REGULATORY SUBUNIT 1"/>
    <property type="match status" value="1"/>
</dbReference>
<dbReference type="Proteomes" id="UP001049176">
    <property type="component" value="Chromosome 8"/>
</dbReference>
<evidence type="ECO:0000256" key="10">
    <source>
        <dbReference type="ARBA" id="ARBA00030458"/>
    </source>
</evidence>
<dbReference type="Pfam" id="PF03907">
    <property type="entry name" value="Spo7"/>
    <property type="match status" value="1"/>
</dbReference>
<evidence type="ECO:0000313" key="13">
    <source>
        <dbReference type="EMBL" id="KAG7088590.1"/>
    </source>
</evidence>
<feature type="compositionally biased region" description="Polar residues" evidence="11">
    <location>
        <begin position="317"/>
        <end position="336"/>
    </location>
</feature>
<dbReference type="OrthoDB" id="5599171at2759"/>
<protein>
    <recommendedName>
        <fullName evidence="10">Transmembrane protein 188</fullName>
    </recommendedName>
</protein>
<evidence type="ECO:0000313" key="14">
    <source>
        <dbReference type="Proteomes" id="UP001049176"/>
    </source>
</evidence>
<evidence type="ECO:0000256" key="5">
    <source>
        <dbReference type="ARBA" id="ARBA00022692"/>
    </source>
</evidence>
<sequence>MPPRSTPPPTRSPNHDPSVFRDLLLFEERLKSTAASLQKRKSRYQLFLLQLLIIIAFLLWEVLMPTSSSLLAIPYNALLQRCLPDLYRPDRPVMLHPYFTSGLLFVSIATLVLFFASGMYSEKIAYANKYVPHANRALRSFNMYLNVRKPPLASKFYFNISFFFPRPEETPTRRPQSRDSSPRSSRASSPSGDELQPQARRRSQSIGKAIPISPIPPASNPRGELIFSSKVDKQFRESYERYRSAFERRRDELGRMQRHARWWGKLMFWRKPPPPPPAHHVRTTSMTSTSRRSRTGTPSTPSPRSGSPPVIGRSRSSRLGTPTRSGTPSGSKIITE</sequence>
<dbReference type="RefSeq" id="XP_043005061.1">
    <property type="nucleotide sequence ID" value="XM_043157693.1"/>
</dbReference>
<comment type="similarity">
    <text evidence="3">Belongs to the CNEP1R1 family.</text>
</comment>
<gene>
    <name evidence="13" type="ORF">E1B28_012566</name>
</gene>
<feature type="compositionally biased region" description="Basic and acidic residues" evidence="11">
    <location>
        <begin position="168"/>
        <end position="181"/>
    </location>
</feature>
<feature type="compositionally biased region" description="Low complexity" evidence="11">
    <location>
        <begin position="182"/>
        <end position="191"/>
    </location>
</feature>
<name>A0A9P7RRY1_9AGAR</name>
<dbReference type="GO" id="GO:0005737">
    <property type="term" value="C:cytoplasm"/>
    <property type="evidence" value="ECO:0007669"/>
    <property type="project" value="UniProtKB-SubCell"/>
</dbReference>
<feature type="compositionally biased region" description="Low complexity" evidence="11">
    <location>
        <begin position="283"/>
        <end position="309"/>
    </location>
</feature>
<evidence type="ECO:0000256" key="12">
    <source>
        <dbReference type="SAM" id="Phobius"/>
    </source>
</evidence>
<reference evidence="13" key="1">
    <citation type="journal article" date="2021" name="Genome Biol. Evol.">
        <title>The assembled and annotated genome of the fairy-ring fungus Marasmius oreades.</title>
        <authorList>
            <person name="Hiltunen M."/>
            <person name="Ament-Velasquez S.L."/>
            <person name="Johannesson H."/>
        </authorList>
    </citation>
    <scope>NUCLEOTIDE SEQUENCE</scope>
    <source>
        <strain evidence="13">03SP1</strain>
    </source>
</reference>
<evidence type="ECO:0000256" key="1">
    <source>
        <dbReference type="ARBA" id="ARBA00004232"/>
    </source>
</evidence>
<feature type="region of interest" description="Disordered" evidence="11">
    <location>
        <begin position="168"/>
        <end position="224"/>
    </location>
</feature>
<feature type="transmembrane region" description="Helical" evidence="12">
    <location>
        <begin position="46"/>
        <end position="75"/>
    </location>
</feature>
<dbReference type="GO" id="GO:0006629">
    <property type="term" value="P:lipid metabolic process"/>
    <property type="evidence" value="ECO:0007669"/>
    <property type="project" value="UniProtKB-KW"/>
</dbReference>
<proteinExistence type="inferred from homology"/>
<accession>A0A9P7RRY1</accession>
<evidence type="ECO:0000256" key="2">
    <source>
        <dbReference type="ARBA" id="ARBA00004496"/>
    </source>
</evidence>
<keyword evidence="8 12" id="KW-0472">Membrane</keyword>
<keyword evidence="7" id="KW-0443">Lipid metabolism</keyword>
<keyword evidence="14" id="KW-1185">Reference proteome</keyword>
<dbReference type="PANTHER" id="PTHR20996">
    <property type="entry name" value="NUCLEAR ENVELOPE PHOSPHATASE-REGULATORY SUBUNIT 1"/>
    <property type="match status" value="1"/>
</dbReference>
<evidence type="ECO:0000256" key="8">
    <source>
        <dbReference type="ARBA" id="ARBA00023136"/>
    </source>
</evidence>
<evidence type="ECO:0000256" key="7">
    <source>
        <dbReference type="ARBA" id="ARBA00023098"/>
    </source>
</evidence>
<keyword evidence="6 12" id="KW-1133">Transmembrane helix</keyword>
<comment type="caution">
    <text evidence="13">The sequence shown here is derived from an EMBL/GenBank/DDBJ whole genome shotgun (WGS) entry which is preliminary data.</text>
</comment>
<keyword evidence="9" id="KW-0539">Nucleus</keyword>
<dbReference type="GO" id="GO:0031965">
    <property type="term" value="C:nuclear membrane"/>
    <property type="evidence" value="ECO:0007669"/>
    <property type="project" value="UniProtKB-SubCell"/>
</dbReference>
<dbReference type="GeneID" id="66081641"/>
<dbReference type="GO" id="GO:0071595">
    <property type="term" value="C:Nem1-Spo7 phosphatase complex"/>
    <property type="evidence" value="ECO:0007669"/>
    <property type="project" value="InterPro"/>
</dbReference>
<dbReference type="GO" id="GO:0019888">
    <property type="term" value="F:protein phosphatase regulator activity"/>
    <property type="evidence" value="ECO:0007669"/>
    <property type="project" value="InterPro"/>
</dbReference>
<dbReference type="KEGG" id="more:E1B28_012566"/>
<dbReference type="InterPro" id="IPR019168">
    <property type="entry name" value="NEP1-R1"/>
</dbReference>
<evidence type="ECO:0000256" key="11">
    <source>
        <dbReference type="SAM" id="MobiDB-lite"/>
    </source>
</evidence>
<comment type="subcellular location">
    <subcellularLocation>
        <location evidence="2">Cytoplasm</location>
    </subcellularLocation>
    <subcellularLocation>
        <location evidence="1">Nucleus membrane</location>
        <topology evidence="1">Multi-pass membrane protein</topology>
    </subcellularLocation>
</comment>
<dbReference type="InterPro" id="IPR005605">
    <property type="entry name" value="Spo7"/>
</dbReference>
<keyword evidence="5 12" id="KW-0812">Transmembrane</keyword>
<organism evidence="13 14">
    <name type="scientific">Marasmius oreades</name>
    <name type="common">fairy-ring Marasmius</name>
    <dbReference type="NCBI Taxonomy" id="181124"/>
    <lineage>
        <taxon>Eukaryota</taxon>
        <taxon>Fungi</taxon>
        <taxon>Dikarya</taxon>
        <taxon>Basidiomycota</taxon>
        <taxon>Agaricomycotina</taxon>
        <taxon>Agaricomycetes</taxon>
        <taxon>Agaricomycetidae</taxon>
        <taxon>Agaricales</taxon>
        <taxon>Marasmiineae</taxon>
        <taxon>Marasmiaceae</taxon>
        <taxon>Marasmius</taxon>
    </lineage>
</organism>
<evidence type="ECO:0000256" key="9">
    <source>
        <dbReference type="ARBA" id="ARBA00023242"/>
    </source>
</evidence>
<evidence type="ECO:0000256" key="4">
    <source>
        <dbReference type="ARBA" id="ARBA00022490"/>
    </source>
</evidence>
<keyword evidence="4" id="KW-0963">Cytoplasm</keyword>
<dbReference type="EMBL" id="CM032188">
    <property type="protein sequence ID" value="KAG7088590.1"/>
    <property type="molecule type" value="Genomic_DNA"/>
</dbReference>
<feature type="transmembrane region" description="Helical" evidence="12">
    <location>
        <begin position="95"/>
        <end position="116"/>
    </location>
</feature>